<name>A0A8X8WAS4_SALSN</name>
<keyword evidence="3" id="KW-1185">Reference proteome</keyword>
<dbReference type="EMBL" id="PNBA02000019">
    <property type="protein sequence ID" value="KAG6391008.1"/>
    <property type="molecule type" value="Genomic_DNA"/>
</dbReference>
<evidence type="ECO:0000313" key="2">
    <source>
        <dbReference type="EMBL" id="KAG6391008.1"/>
    </source>
</evidence>
<feature type="compositionally biased region" description="Low complexity" evidence="1">
    <location>
        <begin position="47"/>
        <end position="59"/>
    </location>
</feature>
<accession>A0A8X8WAS4</accession>
<comment type="caution">
    <text evidence="2">The sequence shown here is derived from an EMBL/GenBank/DDBJ whole genome shotgun (WGS) entry which is preliminary data.</text>
</comment>
<reference evidence="2" key="2">
    <citation type="submission" date="2020-08" db="EMBL/GenBank/DDBJ databases">
        <title>Plant Genome Project.</title>
        <authorList>
            <person name="Zhang R.-G."/>
        </authorList>
    </citation>
    <scope>NUCLEOTIDE SEQUENCE</scope>
    <source>
        <strain evidence="2">Huo1</strain>
        <tissue evidence="2">Leaf</tissue>
    </source>
</reference>
<organism evidence="2">
    <name type="scientific">Salvia splendens</name>
    <name type="common">Scarlet sage</name>
    <dbReference type="NCBI Taxonomy" id="180675"/>
    <lineage>
        <taxon>Eukaryota</taxon>
        <taxon>Viridiplantae</taxon>
        <taxon>Streptophyta</taxon>
        <taxon>Embryophyta</taxon>
        <taxon>Tracheophyta</taxon>
        <taxon>Spermatophyta</taxon>
        <taxon>Magnoliopsida</taxon>
        <taxon>eudicotyledons</taxon>
        <taxon>Gunneridae</taxon>
        <taxon>Pentapetalae</taxon>
        <taxon>asterids</taxon>
        <taxon>lamiids</taxon>
        <taxon>Lamiales</taxon>
        <taxon>Lamiaceae</taxon>
        <taxon>Nepetoideae</taxon>
        <taxon>Mentheae</taxon>
        <taxon>Salviinae</taxon>
        <taxon>Salvia</taxon>
        <taxon>Salvia subgen. Calosphace</taxon>
        <taxon>core Calosphace</taxon>
    </lineage>
</organism>
<proteinExistence type="predicted"/>
<protein>
    <submittedName>
        <fullName evidence="2">Uncharacterized protein</fullName>
    </submittedName>
</protein>
<evidence type="ECO:0000256" key="1">
    <source>
        <dbReference type="SAM" id="MobiDB-lite"/>
    </source>
</evidence>
<dbReference type="Proteomes" id="UP000298416">
    <property type="component" value="Unassembled WGS sequence"/>
</dbReference>
<reference evidence="2" key="1">
    <citation type="submission" date="2018-01" db="EMBL/GenBank/DDBJ databases">
        <authorList>
            <person name="Mao J.F."/>
        </authorList>
    </citation>
    <scope>NUCLEOTIDE SEQUENCE</scope>
    <source>
        <strain evidence="2">Huo1</strain>
        <tissue evidence="2">Leaf</tissue>
    </source>
</reference>
<sequence length="91" mass="10123">MDGGGKKRGCGGGVSARSRRRCGGFLGRRYSPTSVSTRSVPLRRPSPAKSGSSSSGNMESFSDRFFEIRFRRRWMRESSDWSYSDIASNAF</sequence>
<feature type="region of interest" description="Disordered" evidence="1">
    <location>
        <begin position="1"/>
        <end position="59"/>
    </location>
</feature>
<evidence type="ECO:0000313" key="3">
    <source>
        <dbReference type="Proteomes" id="UP000298416"/>
    </source>
</evidence>
<gene>
    <name evidence="2" type="ORF">SASPL_148754</name>
</gene>
<dbReference type="AlphaFoldDB" id="A0A8X8WAS4"/>